<evidence type="ECO:0000256" key="2">
    <source>
        <dbReference type="ARBA" id="ARBA00022630"/>
    </source>
</evidence>
<dbReference type="Gene3D" id="2.10.240.10">
    <property type="entry name" value="Dihydroorotate dehydrogenase, electron transfer subunit"/>
    <property type="match status" value="1"/>
</dbReference>
<dbReference type="GO" id="GO:0050660">
    <property type="term" value="F:flavin adenine dinucleotide binding"/>
    <property type="evidence" value="ECO:0007669"/>
    <property type="project" value="InterPro"/>
</dbReference>
<dbReference type="GO" id="GO:0016491">
    <property type="term" value="F:oxidoreductase activity"/>
    <property type="evidence" value="ECO:0007669"/>
    <property type="project" value="InterPro"/>
</dbReference>
<evidence type="ECO:0000256" key="5">
    <source>
        <dbReference type="ARBA" id="ARBA00022827"/>
    </source>
</evidence>
<dbReference type="InterPro" id="IPR001433">
    <property type="entry name" value="OxRdtase_FAD/NAD-bd"/>
</dbReference>
<dbReference type="SUPFAM" id="SSF63380">
    <property type="entry name" value="Riboflavin synthase domain-like"/>
    <property type="match status" value="1"/>
</dbReference>
<gene>
    <name evidence="12" type="ORF">E3J59_04200</name>
</gene>
<dbReference type="Pfam" id="PF00970">
    <property type="entry name" value="FAD_binding_6"/>
    <property type="match status" value="1"/>
</dbReference>
<keyword evidence="2" id="KW-0285">Flavoprotein</keyword>
<dbReference type="Pfam" id="PF00175">
    <property type="entry name" value="NAD_binding_1"/>
    <property type="match status" value="1"/>
</dbReference>
<keyword evidence="8 10" id="KW-0411">Iron-sulfur</keyword>
<evidence type="ECO:0000256" key="8">
    <source>
        <dbReference type="ARBA" id="ARBA00023014"/>
    </source>
</evidence>
<dbReference type="PROSITE" id="PS51384">
    <property type="entry name" value="FAD_FR"/>
    <property type="match status" value="1"/>
</dbReference>
<keyword evidence="5" id="KW-0274">FAD</keyword>
<dbReference type="Proteomes" id="UP000320679">
    <property type="component" value="Unassembled WGS sequence"/>
</dbReference>
<dbReference type="AlphaFoldDB" id="A0A523URP1"/>
<feature type="binding site" evidence="10">
    <location>
        <position position="252"/>
    </location>
    <ligand>
        <name>[2Fe-2S] cluster</name>
        <dbReference type="ChEBI" id="CHEBI:190135"/>
    </ligand>
</feature>
<dbReference type="Pfam" id="PF10418">
    <property type="entry name" value="DHODB_Fe-S_bind"/>
    <property type="match status" value="1"/>
</dbReference>
<evidence type="ECO:0000256" key="9">
    <source>
        <dbReference type="ARBA" id="ARBA00034078"/>
    </source>
</evidence>
<dbReference type="InterPro" id="IPR012165">
    <property type="entry name" value="Cyt_c3_hydrogenase_gsu"/>
</dbReference>
<dbReference type="GO" id="GO:0051537">
    <property type="term" value="F:2 iron, 2 sulfur cluster binding"/>
    <property type="evidence" value="ECO:0007669"/>
    <property type="project" value="UniProtKB-KW"/>
</dbReference>
<comment type="cofactor">
    <cofactor evidence="9">
        <name>[2Fe-2S] cluster</name>
        <dbReference type="ChEBI" id="CHEBI:190135"/>
    </cofactor>
</comment>
<keyword evidence="3 10" id="KW-0001">2Fe-2S</keyword>
<evidence type="ECO:0000313" key="12">
    <source>
        <dbReference type="EMBL" id="TET45164.1"/>
    </source>
</evidence>
<evidence type="ECO:0000256" key="1">
    <source>
        <dbReference type="ARBA" id="ARBA00022448"/>
    </source>
</evidence>
<dbReference type="InterPro" id="IPR017927">
    <property type="entry name" value="FAD-bd_FR_type"/>
</dbReference>
<evidence type="ECO:0000256" key="4">
    <source>
        <dbReference type="ARBA" id="ARBA00022723"/>
    </source>
</evidence>
<dbReference type="InterPro" id="IPR039261">
    <property type="entry name" value="FNR_nucleotide-bd"/>
</dbReference>
<name>A0A523URP1_UNCAE</name>
<dbReference type="InterPro" id="IPR008333">
    <property type="entry name" value="Cbr1-like_FAD-bd_dom"/>
</dbReference>
<dbReference type="InterPro" id="IPR050353">
    <property type="entry name" value="PyrK_electron_transfer"/>
</dbReference>
<evidence type="ECO:0000256" key="7">
    <source>
        <dbReference type="ARBA" id="ARBA00023004"/>
    </source>
</evidence>
<proteinExistence type="predicted"/>
<dbReference type="InterPro" id="IPR019480">
    <property type="entry name" value="Dihydroorotate_DH_Fe-S-bd"/>
</dbReference>
<dbReference type="PRINTS" id="PR00406">
    <property type="entry name" value="CYTB5RDTASE"/>
</dbReference>
<feature type="domain" description="FAD-binding FR-type" evidence="11">
    <location>
        <begin position="7"/>
        <end position="109"/>
    </location>
</feature>
<accession>A0A523URP1</accession>
<evidence type="ECO:0000256" key="6">
    <source>
        <dbReference type="ARBA" id="ARBA00022982"/>
    </source>
</evidence>
<feature type="binding site" evidence="10">
    <location>
        <position position="247"/>
    </location>
    <ligand>
        <name>[2Fe-2S] cluster</name>
        <dbReference type="ChEBI" id="CHEBI:190135"/>
    </ligand>
</feature>
<dbReference type="Gene3D" id="3.40.50.80">
    <property type="entry name" value="Nucleotide-binding domain of ferredoxin-NADP reductase (FNR) module"/>
    <property type="match status" value="1"/>
</dbReference>
<dbReference type="InterPro" id="IPR037117">
    <property type="entry name" value="Dihydroorotate_DH_ele_sf"/>
</dbReference>
<dbReference type="EMBL" id="SOJK01000180">
    <property type="protein sequence ID" value="TET45164.1"/>
    <property type="molecule type" value="Genomic_DNA"/>
</dbReference>
<evidence type="ECO:0000313" key="13">
    <source>
        <dbReference type="Proteomes" id="UP000320679"/>
    </source>
</evidence>
<keyword evidence="4 10" id="KW-0479">Metal-binding</keyword>
<sequence>MNDLYHPRSVAIRKTVIENEARDIKTFELVFLEQEEREKFKFSCGQFAMLSVAGAGESPIGIASSPLDDEYLQFTVKRYPTGVVTTALHSLEEGSEIGVRGPYGNFYPLKAMEDKNIVIVGGGFAFTTLRSTIRYLLHDKNRSRFRDITVLYGARSPGELIYKSELKQWEERDDVNMYVTVDKGEEDWKGRVGLVPNILSEVAPSSENSIALVCGPPIMLKYTMPPLLDLGFSPERIITSLERRMSCGIGKCGRCNIGSKYICKDGPVFTYKELRELPEVAI</sequence>
<keyword evidence="1" id="KW-0813">Transport</keyword>
<evidence type="ECO:0000259" key="11">
    <source>
        <dbReference type="PROSITE" id="PS51384"/>
    </source>
</evidence>
<organism evidence="12 13">
    <name type="scientific">Aerophobetes bacterium</name>
    <dbReference type="NCBI Taxonomy" id="2030807"/>
    <lineage>
        <taxon>Bacteria</taxon>
        <taxon>Candidatus Aerophobota</taxon>
    </lineage>
</organism>
<keyword evidence="6" id="KW-0249">Electron transport</keyword>
<dbReference type="PANTHER" id="PTHR43513:SF1">
    <property type="entry name" value="ANAEROBIC SULFITE REDUCTASE SUBUNIT B"/>
    <property type="match status" value="1"/>
</dbReference>
<reference evidence="12 13" key="1">
    <citation type="submission" date="2019-03" db="EMBL/GenBank/DDBJ databases">
        <title>Metabolic potential of uncultured bacteria and archaea associated with petroleum seepage in deep-sea sediments.</title>
        <authorList>
            <person name="Dong X."/>
            <person name="Hubert C."/>
        </authorList>
    </citation>
    <scope>NUCLEOTIDE SEQUENCE [LARGE SCALE GENOMIC DNA]</scope>
    <source>
        <strain evidence="12">E29_bin78</strain>
    </source>
</reference>
<feature type="binding site" evidence="10">
    <location>
        <position position="263"/>
    </location>
    <ligand>
        <name>[2Fe-2S] cluster</name>
        <dbReference type="ChEBI" id="CHEBI:190135"/>
    </ligand>
</feature>
<comment type="cofactor">
    <cofactor evidence="10">
        <name>[2Fe-2S] cluster</name>
        <dbReference type="ChEBI" id="CHEBI:190135"/>
    </cofactor>
    <text evidence="10">Binds 1 [2Fe-2S] cluster per subunit.</text>
</comment>
<dbReference type="PANTHER" id="PTHR43513">
    <property type="entry name" value="DIHYDROOROTATE DEHYDROGENASE B (NAD(+)), ELECTRON TRANSFER SUBUNIT"/>
    <property type="match status" value="1"/>
</dbReference>
<evidence type="ECO:0000256" key="3">
    <source>
        <dbReference type="ARBA" id="ARBA00022714"/>
    </source>
</evidence>
<dbReference type="Gene3D" id="2.40.30.10">
    <property type="entry name" value="Translation factors"/>
    <property type="match status" value="1"/>
</dbReference>
<feature type="binding site" evidence="10">
    <location>
        <position position="255"/>
    </location>
    <ligand>
        <name>[2Fe-2S] cluster</name>
        <dbReference type="ChEBI" id="CHEBI:190135"/>
    </ligand>
</feature>
<dbReference type="GO" id="GO:0006221">
    <property type="term" value="P:pyrimidine nucleotide biosynthetic process"/>
    <property type="evidence" value="ECO:0007669"/>
    <property type="project" value="InterPro"/>
</dbReference>
<evidence type="ECO:0000256" key="10">
    <source>
        <dbReference type="PIRSR" id="PIRSR006816-2"/>
    </source>
</evidence>
<comment type="caution">
    <text evidence="12">The sequence shown here is derived from an EMBL/GenBank/DDBJ whole genome shotgun (WGS) entry which is preliminary data.</text>
</comment>
<dbReference type="CDD" id="cd06221">
    <property type="entry name" value="sulfite_reductase_like"/>
    <property type="match status" value="1"/>
</dbReference>
<keyword evidence="7 10" id="KW-0408">Iron</keyword>
<dbReference type="SUPFAM" id="SSF52343">
    <property type="entry name" value="Ferredoxin reductase-like, C-terminal NADP-linked domain"/>
    <property type="match status" value="1"/>
</dbReference>
<dbReference type="InterPro" id="IPR017938">
    <property type="entry name" value="Riboflavin_synthase-like_b-brl"/>
</dbReference>
<dbReference type="PIRSF" id="PIRSF006816">
    <property type="entry name" value="Cyc3_hyd_g"/>
    <property type="match status" value="1"/>
</dbReference>
<protein>
    <submittedName>
        <fullName evidence="12">Heterodisulfide reductase subunit F</fullName>
    </submittedName>
</protein>
<dbReference type="GO" id="GO:0046872">
    <property type="term" value="F:metal ion binding"/>
    <property type="evidence" value="ECO:0007669"/>
    <property type="project" value="UniProtKB-KW"/>
</dbReference>